<organism evidence="2 3">
    <name type="scientific">Dysgonomonas capnocytophagoides</name>
    <dbReference type="NCBI Taxonomy" id="45254"/>
    <lineage>
        <taxon>Bacteria</taxon>
        <taxon>Pseudomonadati</taxon>
        <taxon>Bacteroidota</taxon>
        <taxon>Bacteroidia</taxon>
        <taxon>Bacteroidales</taxon>
        <taxon>Dysgonomonadaceae</taxon>
        <taxon>Dysgonomonas</taxon>
    </lineage>
</organism>
<comment type="caution">
    <text evidence="2">The sequence shown here is derived from an EMBL/GenBank/DDBJ whole genome shotgun (WGS) entry which is preliminary data.</text>
</comment>
<dbReference type="OrthoDB" id="997957at2"/>
<proteinExistence type="predicted"/>
<accession>A0A4Y8L925</accession>
<keyword evidence="1" id="KW-0732">Signal</keyword>
<dbReference type="STRING" id="1121485.GCA_000426485_00348"/>
<protein>
    <recommendedName>
        <fullName evidence="4">Cleaved adhesin domain-containing protein</fullName>
    </recommendedName>
</protein>
<reference evidence="2 3" key="1">
    <citation type="submission" date="2019-03" db="EMBL/GenBank/DDBJ databases">
        <title>San Antonio Military Medical Center submission to MRSN (WRAIR), pending publication.</title>
        <authorList>
            <person name="Blyth D.M."/>
            <person name="Mccarthy S.L."/>
            <person name="Schall S.E."/>
            <person name="Stam J.A."/>
            <person name="Ong A.C."/>
            <person name="Mcgann P.T."/>
        </authorList>
    </citation>
    <scope>NUCLEOTIDE SEQUENCE [LARGE SCALE GENOMIC DNA]</scope>
    <source>
        <strain evidence="2 3">MRSN571793</strain>
    </source>
</reference>
<dbReference type="RefSeq" id="WP_134435505.1">
    <property type="nucleotide sequence ID" value="NZ_JAWZLG010000017.1"/>
</dbReference>
<gene>
    <name evidence="2" type="ORF">E2605_03530</name>
</gene>
<name>A0A4Y8L925_9BACT</name>
<dbReference type="EMBL" id="SOML01000001">
    <property type="protein sequence ID" value="TFD99159.1"/>
    <property type="molecule type" value="Genomic_DNA"/>
</dbReference>
<feature type="chain" id="PRO_5021393364" description="Cleaved adhesin domain-containing protein" evidence="1">
    <location>
        <begin position="20"/>
        <end position="231"/>
    </location>
</feature>
<evidence type="ECO:0008006" key="4">
    <source>
        <dbReference type="Google" id="ProtNLM"/>
    </source>
</evidence>
<feature type="signal peptide" evidence="1">
    <location>
        <begin position="1"/>
        <end position="19"/>
    </location>
</feature>
<dbReference type="AlphaFoldDB" id="A0A4Y8L925"/>
<evidence type="ECO:0000313" key="2">
    <source>
        <dbReference type="EMBL" id="TFD99159.1"/>
    </source>
</evidence>
<sequence>MKKKFLLIMGILSFGIIHAQVGINTQNPLGAFHIDAKGNTDAIGSSGTDDDVIVKSNGQVGIGTVSPGKTLDLRGKFRLVDGSQSDGYFLTSDANGNGSWKKTMQMKDFVYGVVSFPNLTTTAARYTGTYISLPAGTWMIAFTCTYRDSSLANYIIWRLSTSSSSLVPYQNNQKSTAYSGSALTGYHTSVSCYFLVTNTISQNYYFWAGLAVASTTIAYTGEGRLYAIPLS</sequence>
<dbReference type="Proteomes" id="UP000297861">
    <property type="component" value="Unassembled WGS sequence"/>
</dbReference>
<keyword evidence="3" id="KW-1185">Reference proteome</keyword>
<evidence type="ECO:0000256" key="1">
    <source>
        <dbReference type="SAM" id="SignalP"/>
    </source>
</evidence>
<evidence type="ECO:0000313" key="3">
    <source>
        <dbReference type="Proteomes" id="UP000297861"/>
    </source>
</evidence>